<evidence type="ECO:0000313" key="1">
    <source>
        <dbReference type="EMBL" id="OUQ07788.1"/>
    </source>
</evidence>
<name>A0A1Y4QRA0_9ENTE</name>
<proteinExistence type="predicted"/>
<organism evidence="1 2">
    <name type="scientific">Enterococcus cecorum</name>
    <dbReference type="NCBI Taxonomy" id="44008"/>
    <lineage>
        <taxon>Bacteria</taxon>
        <taxon>Bacillati</taxon>
        <taxon>Bacillota</taxon>
        <taxon>Bacilli</taxon>
        <taxon>Lactobacillales</taxon>
        <taxon>Enterococcaceae</taxon>
        <taxon>Enterococcus</taxon>
    </lineage>
</organism>
<dbReference type="EMBL" id="NFLC01000044">
    <property type="protein sequence ID" value="OUQ07788.1"/>
    <property type="molecule type" value="Genomic_DNA"/>
</dbReference>
<evidence type="ECO:0000313" key="2">
    <source>
        <dbReference type="Proteomes" id="UP000196074"/>
    </source>
</evidence>
<dbReference type="AlphaFoldDB" id="A0A1Y4QRA0"/>
<reference evidence="2" key="1">
    <citation type="submission" date="2017-04" db="EMBL/GenBank/DDBJ databases">
        <title>Function of individual gut microbiota members based on whole genome sequencing of pure cultures obtained from chicken caecum.</title>
        <authorList>
            <person name="Medvecky M."/>
            <person name="Cejkova D."/>
            <person name="Polansky O."/>
            <person name="Karasova D."/>
            <person name="Kubasova T."/>
            <person name="Cizek A."/>
            <person name="Rychlik I."/>
        </authorList>
    </citation>
    <scope>NUCLEOTIDE SEQUENCE [LARGE SCALE GENOMIC DNA]</scope>
    <source>
        <strain evidence="2">An144</strain>
    </source>
</reference>
<comment type="caution">
    <text evidence="1">The sequence shown here is derived from an EMBL/GenBank/DDBJ whole genome shotgun (WGS) entry which is preliminary data.</text>
</comment>
<gene>
    <name evidence="1" type="ORF">B5E88_11930</name>
</gene>
<accession>A0A1Y4QRA0</accession>
<dbReference type="RefSeq" id="WP_087216277.1">
    <property type="nucleotide sequence ID" value="NZ_NFLC01000044.1"/>
</dbReference>
<sequence length="96" mass="11199">MSTLVIKRSVKNILIEQANQYTGMFGKFGSSKRLISLLEKENYLIPIDQLQNKSYSQKMNEVECYYHHSRDKSINQIVMILLEPGTLKVLDFKIMN</sequence>
<dbReference type="Proteomes" id="UP000196074">
    <property type="component" value="Unassembled WGS sequence"/>
</dbReference>
<protein>
    <submittedName>
        <fullName evidence="1">Uncharacterized protein</fullName>
    </submittedName>
</protein>